<keyword evidence="2" id="KW-1185">Reference proteome</keyword>
<comment type="caution">
    <text evidence="1">The sequence shown here is derived from an EMBL/GenBank/DDBJ whole genome shotgun (WGS) entry which is preliminary data.</text>
</comment>
<dbReference type="Proteomes" id="UP000703269">
    <property type="component" value="Unassembled WGS sequence"/>
</dbReference>
<dbReference type="EMBL" id="BPQB01000031">
    <property type="protein sequence ID" value="GJE93349.1"/>
    <property type="molecule type" value="Genomic_DNA"/>
</dbReference>
<dbReference type="OrthoDB" id="2804601at2759"/>
<organism evidence="1 2">
    <name type="scientific">Phanerochaete sordida</name>
    <dbReference type="NCBI Taxonomy" id="48140"/>
    <lineage>
        <taxon>Eukaryota</taxon>
        <taxon>Fungi</taxon>
        <taxon>Dikarya</taxon>
        <taxon>Basidiomycota</taxon>
        <taxon>Agaricomycotina</taxon>
        <taxon>Agaricomycetes</taxon>
        <taxon>Polyporales</taxon>
        <taxon>Phanerochaetaceae</taxon>
        <taxon>Phanerochaete</taxon>
    </lineage>
</organism>
<gene>
    <name evidence="1" type="ORF">PsYK624_095080</name>
</gene>
<protein>
    <recommendedName>
        <fullName evidence="3">MYND-type domain-containing protein</fullName>
    </recommendedName>
</protein>
<reference evidence="1 2" key="1">
    <citation type="submission" date="2021-08" db="EMBL/GenBank/DDBJ databases">
        <title>Draft Genome Sequence of Phanerochaete sordida strain YK-624.</title>
        <authorList>
            <person name="Mori T."/>
            <person name="Dohra H."/>
            <person name="Suzuki T."/>
            <person name="Kawagishi H."/>
            <person name="Hirai H."/>
        </authorList>
    </citation>
    <scope>NUCLEOTIDE SEQUENCE [LARGE SCALE GENOMIC DNA]</scope>
    <source>
        <strain evidence="1 2">YK-624</strain>
    </source>
</reference>
<dbReference type="AlphaFoldDB" id="A0A9P3GGR2"/>
<sequence length="548" mass="61827">MSPPPPKRPIICSCLLPPQFLEQSYTVDDAPKTHCHFANIMFVLLYKLFPGKDLAQGVSREVMRDRLFQVPKLWTGLMQELCIADVDARSLWVPSTVLGDAVRCAPEPAWRAAWETGFATTLVQLIRSSYLFGLTRDQLVAAPDASRMGRCAMMLNLLSACVRRMMFSNCEDELTQLSDVFQNTITMLYVKLWDVREPFLVAQPASSTFDPDNRYASTTEYLNGIHTTLNVLGDVTVYTLRKHRYIGVHESCMPHIYLAIWLYSPNTRARAQALTNMSQLNGVEGKSTSDSWTEFFRSANLGAVGDAQIAQAILRDLTEEKVVDADLHVVFAFLSVWQCTYIRDGKLPLDERRLGSCCLAAARRTLCRGSGSDLKMDVEVLKVMFNNLRIGSMASRRQCYVFFDLLCHCALLLIQTENHIDGPLLVATNSSWVCDRFSSLIRDDSPKTAAMAQHSLKAWQAVTDEITDRQLAAVDAQWRRFVSIWKRPRSLMLSSSLSSQPAQSMSFSPLERCAWAPCLCSRHKPAHRMRVCKGCERVAYCGELCQQR</sequence>
<name>A0A9P3GGR2_9APHY</name>
<evidence type="ECO:0000313" key="1">
    <source>
        <dbReference type="EMBL" id="GJE93349.1"/>
    </source>
</evidence>
<proteinExistence type="predicted"/>
<accession>A0A9P3GGR2</accession>
<evidence type="ECO:0008006" key="3">
    <source>
        <dbReference type="Google" id="ProtNLM"/>
    </source>
</evidence>
<evidence type="ECO:0000313" key="2">
    <source>
        <dbReference type="Proteomes" id="UP000703269"/>
    </source>
</evidence>